<feature type="non-terminal residue" evidence="2">
    <location>
        <position position="1"/>
    </location>
</feature>
<organism evidence="2">
    <name type="scientific">Phytophthora cinnamomi</name>
    <name type="common">Cinnamon fungus</name>
    <dbReference type="NCBI Taxonomy" id="4785"/>
    <lineage>
        <taxon>Eukaryota</taxon>
        <taxon>Sar</taxon>
        <taxon>Stramenopiles</taxon>
        <taxon>Oomycota</taxon>
        <taxon>Peronosporomycetes</taxon>
        <taxon>Peronosporales</taxon>
        <taxon>Peronosporaceae</taxon>
        <taxon>Phytophthora</taxon>
    </lineage>
</organism>
<accession>B8Y7V0</accession>
<name>B8Y7V0_PHYCI</name>
<proteinExistence type="evidence at transcript level"/>
<keyword evidence="1" id="KW-0732">Signal</keyword>
<evidence type="ECO:0000313" key="2">
    <source>
        <dbReference type="EMBL" id="ACL11875.1"/>
    </source>
</evidence>
<evidence type="ECO:0000256" key="1">
    <source>
        <dbReference type="SAM" id="SignalP"/>
    </source>
</evidence>
<dbReference type="EMBL" id="FJ492995">
    <property type="protein sequence ID" value="ACL11875.1"/>
    <property type="molecule type" value="mRNA"/>
</dbReference>
<feature type="non-terminal residue" evidence="2">
    <location>
        <position position="46"/>
    </location>
</feature>
<feature type="signal peptide" evidence="1">
    <location>
        <begin position="1"/>
        <end position="31"/>
    </location>
</feature>
<feature type="chain" id="PRO_5002880637" evidence="1">
    <location>
        <begin position="32"/>
        <end position="46"/>
    </location>
</feature>
<reference evidence="2" key="1">
    <citation type="journal article" date="2010" name="Mol. Genet. Genomics">
        <title>Defining the phosphite-regulated transcriptome of the plant pathogen Phytophthora cinnamomi.</title>
        <authorList>
            <person name="King M."/>
            <person name="Reeve W."/>
            <person name="Van der Hoek M.B."/>
            <person name="Williams N."/>
            <person name="McComb J."/>
            <person name="O'Brien P.A."/>
            <person name="Hardy G.E."/>
        </authorList>
    </citation>
    <scope>NUCLEOTIDE SEQUENCE</scope>
    <source>
        <strain evidence="2">MP80</strain>
    </source>
</reference>
<sequence length="46" mass="5076">QHPKSQATMKFSTVFTTAVFAVACLFQSTAAEDEAVVHLRVHNVEQ</sequence>
<protein>
    <submittedName>
        <fullName evidence="2">Cystein-rich protein</fullName>
    </submittedName>
</protein>
<dbReference type="AlphaFoldDB" id="B8Y7V0"/>